<dbReference type="EMBL" id="MK813941">
    <property type="protein sequence ID" value="QEG08837.1"/>
    <property type="molecule type" value="Genomic_DNA"/>
</dbReference>
<evidence type="ECO:0000313" key="1">
    <source>
        <dbReference type="EMBL" id="QEG08837.1"/>
    </source>
</evidence>
<organism evidence="1 2">
    <name type="scientific">Aeromonas phage 4L372XY</name>
    <dbReference type="NCBI Taxonomy" id="2588520"/>
    <lineage>
        <taxon>Viruses</taxon>
        <taxon>Duplodnaviria</taxon>
        <taxon>Heunggongvirae</taxon>
        <taxon>Uroviricota</taxon>
        <taxon>Caudoviricetes</taxon>
        <taxon>Plateaulakevirus</taxon>
        <taxon>Plateaulakevirus pv4L372XY</taxon>
    </lineage>
</organism>
<reference evidence="1 2" key="1">
    <citation type="submission" date="2019-04" db="EMBL/GenBank/DDBJ databases">
        <title>Nine Novel Phages from a Plateau Lake in Southwest China Provide Insights into Aeromonas Phage Diversity.</title>
        <authorList>
            <person name="Xiao W."/>
            <person name="Bai M."/>
            <person name="Wang Y."/>
            <person name="Cui X."/>
        </authorList>
    </citation>
    <scope>NUCLEOTIDE SEQUENCE [LARGE SCALE GENOMIC DNA]</scope>
</reference>
<dbReference type="RefSeq" id="YP_009846921.1">
    <property type="nucleotide sequence ID" value="NC_048772.1"/>
</dbReference>
<evidence type="ECO:0000313" key="2">
    <source>
        <dbReference type="Proteomes" id="UP000325103"/>
    </source>
</evidence>
<protein>
    <submittedName>
        <fullName evidence="1">Uncharacterized protein</fullName>
    </submittedName>
</protein>
<name>A0A5B9N3U1_9CAUD</name>
<dbReference type="KEGG" id="vg:55617293"/>
<gene>
    <name evidence="1" type="primary">4L372XY_122</name>
</gene>
<proteinExistence type="predicted"/>
<accession>A0A5B9N3U1</accession>
<sequence>MPEYKITKQLIKRFQEANPEVKVSGMTTKSASVSVIYANGFEYKIWVHKVIDCMKEYTSSKNRTYMAYPISANTTVNIDVPQELHFVVDKLNDLVQTTGTEEKEYKQEFENYLHKFYSEMGWK</sequence>
<dbReference type="GeneID" id="55617293"/>
<keyword evidence="2" id="KW-1185">Reference proteome</keyword>
<dbReference type="Proteomes" id="UP000325103">
    <property type="component" value="Segment"/>
</dbReference>